<accession>A0A1Q9AN64</accession>
<gene>
    <name evidence="2" type="ORF">BJF92_11925</name>
</gene>
<feature type="domain" description="N-acetyltransferase" evidence="1">
    <location>
        <begin position="12"/>
        <end position="174"/>
    </location>
</feature>
<name>A0A1Q9AN64_9HYPH</name>
<dbReference type="RefSeq" id="WP_075633795.1">
    <property type="nucleotide sequence ID" value="NZ_MKIO01000021.1"/>
</dbReference>
<dbReference type="PANTHER" id="PTHR43792">
    <property type="entry name" value="GNAT FAMILY, PUTATIVE (AFU_ORTHOLOGUE AFUA_3G00765)-RELATED-RELATED"/>
    <property type="match status" value="1"/>
</dbReference>
<dbReference type="PANTHER" id="PTHR43792:SF16">
    <property type="entry name" value="N-ACETYLTRANSFERASE DOMAIN-CONTAINING PROTEIN"/>
    <property type="match status" value="1"/>
</dbReference>
<dbReference type="PROSITE" id="PS51186">
    <property type="entry name" value="GNAT"/>
    <property type="match status" value="1"/>
</dbReference>
<evidence type="ECO:0000313" key="3">
    <source>
        <dbReference type="Proteomes" id="UP000186143"/>
    </source>
</evidence>
<proteinExistence type="predicted"/>
<sequence length="178" mass="20207">MHAMPEMTTDRLILRPHRGDDYQAFCDLWADPDVVRHISGKPFTAEECWIRLMNRPGMWHFMGFGFLAIEERVTGRFVGEAGFHEVRRDMTPSLIGTLETGWVLLPEFHGKGYAFEAMDAMIAWADVHFASRDMTAIISPGNEPSFKLAAKLGFSEFARTDYHGEVVVLRRSAARKAT</sequence>
<dbReference type="STRING" id="1672749.BJF92_11925"/>
<reference evidence="2 3" key="1">
    <citation type="submission" date="2016-09" db="EMBL/GenBank/DDBJ databases">
        <title>Rhizobium sp. nov., a novel species isolated from the rice rhizosphere.</title>
        <authorList>
            <person name="Zhao J."/>
            <person name="Zhang X."/>
        </authorList>
    </citation>
    <scope>NUCLEOTIDE SEQUENCE [LARGE SCALE GENOMIC DNA]</scope>
    <source>
        <strain evidence="2 3">MH17</strain>
    </source>
</reference>
<dbReference type="GO" id="GO:0016747">
    <property type="term" value="F:acyltransferase activity, transferring groups other than amino-acyl groups"/>
    <property type="evidence" value="ECO:0007669"/>
    <property type="project" value="InterPro"/>
</dbReference>
<dbReference type="InterPro" id="IPR000182">
    <property type="entry name" value="GNAT_dom"/>
</dbReference>
<dbReference type="Gene3D" id="3.40.630.30">
    <property type="match status" value="1"/>
</dbReference>
<keyword evidence="2" id="KW-0808">Transferase</keyword>
<dbReference type="OrthoDB" id="6293260at2"/>
<dbReference type="AlphaFoldDB" id="A0A1Q9AN64"/>
<organism evidence="2 3">
    <name type="scientific">Xaviernesmea rhizosphaerae</name>
    <dbReference type="NCBI Taxonomy" id="1672749"/>
    <lineage>
        <taxon>Bacteria</taxon>
        <taxon>Pseudomonadati</taxon>
        <taxon>Pseudomonadota</taxon>
        <taxon>Alphaproteobacteria</taxon>
        <taxon>Hyphomicrobiales</taxon>
        <taxon>Rhizobiaceae</taxon>
        <taxon>Rhizobium/Agrobacterium group</taxon>
        <taxon>Xaviernesmea</taxon>
    </lineage>
</organism>
<dbReference type="SUPFAM" id="SSF55729">
    <property type="entry name" value="Acyl-CoA N-acyltransferases (Nat)"/>
    <property type="match status" value="1"/>
</dbReference>
<dbReference type="InterPro" id="IPR016181">
    <property type="entry name" value="Acyl_CoA_acyltransferase"/>
</dbReference>
<dbReference type="InterPro" id="IPR051531">
    <property type="entry name" value="N-acetyltransferase"/>
</dbReference>
<evidence type="ECO:0000313" key="2">
    <source>
        <dbReference type="EMBL" id="OLP56776.1"/>
    </source>
</evidence>
<protein>
    <submittedName>
        <fullName evidence="2">GNAT family N-acetyltransferase</fullName>
    </submittedName>
</protein>
<comment type="caution">
    <text evidence="2">The sequence shown here is derived from an EMBL/GenBank/DDBJ whole genome shotgun (WGS) entry which is preliminary data.</text>
</comment>
<evidence type="ECO:0000259" key="1">
    <source>
        <dbReference type="PROSITE" id="PS51186"/>
    </source>
</evidence>
<dbReference type="EMBL" id="MKIO01000021">
    <property type="protein sequence ID" value="OLP56776.1"/>
    <property type="molecule type" value="Genomic_DNA"/>
</dbReference>
<dbReference type="Pfam" id="PF13302">
    <property type="entry name" value="Acetyltransf_3"/>
    <property type="match status" value="1"/>
</dbReference>
<dbReference type="Proteomes" id="UP000186143">
    <property type="component" value="Unassembled WGS sequence"/>
</dbReference>